<accession>C5KJK0</accession>
<sequence length="51" mass="5502">FPHTVICLTNDEGDDYNAERLADSPGEEIVVETIDTDGPMPANLDARAIAE</sequence>
<evidence type="ECO:0000313" key="2">
    <source>
        <dbReference type="Proteomes" id="UP000007800"/>
    </source>
</evidence>
<evidence type="ECO:0000313" key="1">
    <source>
        <dbReference type="EMBL" id="EER15334.1"/>
    </source>
</evidence>
<dbReference type="InParanoid" id="C5KJK0"/>
<name>C5KJK0_PERM5</name>
<reference evidence="1 2" key="1">
    <citation type="submission" date="2008-07" db="EMBL/GenBank/DDBJ databases">
        <authorList>
            <person name="El-Sayed N."/>
            <person name="Caler E."/>
            <person name="Inman J."/>
            <person name="Amedeo P."/>
            <person name="Hass B."/>
            <person name="Wortman J."/>
        </authorList>
    </citation>
    <scope>NUCLEOTIDE SEQUENCE [LARGE SCALE GENOMIC DNA]</scope>
    <source>
        <strain evidence="2">ATCC 50983 / TXsc</strain>
    </source>
</reference>
<feature type="non-terminal residue" evidence="1">
    <location>
        <position position="1"/>
    </location>
</feature>
<dbReference type="AlphaFoldDB" id="C5KJK0"/>
<dbReference type="EMBL" id="GG673606">
    <property type="protein sequence ID" value="EER15334.1"/>
    <property type="molecule type" value="Genomic_DNA"/>
</dbReference>
<protein>
    <submittedName>
        <fullName evidence="1">Uncharacterized protein</fullName>
    </submittedName>
</protein>
<feature type="non-terminal residue" evidence="1">
    <location>
        <position position="51"/>
    </location>
</feature>
<proteinExistence type="predicted"/>
<dbReference type="Proteomes" id="UP000007800">
    <property type="component" value="Unassembled WGS sequence"/>
</dbReference>
<organism evidence="2">
    <name type="scientific">Perkinsus marinus (strain ATCC 50983 / TXsc)</name>
    <dbReference type="NCBI Taxonomy" id="423536"/>
    <lineage>
        <taxon>Eukaryota</taxon>
        <taxon>Sar</taxon>
        <taxon>Alveolata</taxon>
        <taxon>Perkinsozoa</taxon>
        <taxon>Perkinsea</taxon>
        <taxon>Perkinsida</taxon>
        <taxon>Perkinsidae</taxon>
        <taxon>Perkinsus</taxon>
    </lineage>
</organism>
<dbReference type="GeneID" id="9046063"/>
<keyword evidence="2" id="KW-1185">Reference proteome</keyword>
<dbReference type="RefSeq" id="XP_002783538.1">
    <property type="nucleotide sequence ID" value="XM_002783492.1"/>
</dbReference>
<gene>
    <name evidence="1" type="ORF">Pmar_PMAR001384</name>
</gene>